<organism evidence="1 2">
    <name type="scientific">Mesonia aestuariivivens</name>
    <dbReference type="NCBI Taxonomy" id="2796128"/>
    <lineage>
        <taxon>Bacteria</taxon>
        <taxon>Pseudomonadati</taxon>
        <taxon>Bacteroidota</taxon>
        <taxon>Flavobacteriia</taxon>
        <taxon>Flavobacteriales</taxon>
        <taxon>Flavobacteriaceae</taxon>
        <taxon>Mesonia</taxon>
    </lineage>
</organism>
<proteinExistence type="predicted"/>
<evidence type="ECO:0000313" key="1">
    <source>
        <dbReference type="EMBL" id="MBW2960884.1"/>
    </source>
</evidence>
<accession>A0ABS6W190</accession>
<dbReference type="PROSITE" id="PS51257">
    <property type="entry name" value="PROKAR_LIPOPROTEIN"/>
    <property type="match status" value="1"/>
</dbReference>
<dbReference type="Proteomes" id="UP000719267">
    <property type="component" value="Unassembled WGS sequence"/>
</dbReference>
<dbReference type="EMBL" id="JAHWDF010000003">
    <property type="protein sequence ID" value="MBW2960884.1"/>
    <property type="molecule type" value="Genomic_DNA"/>
</dbReference>
<sequence>MKFLATIFSIFIFISCQHEKQHIFGNKNYSITYASNLNLDKSGKDNTEFILNPKKPKRDRKYIENINMVTRDFGNLSLAKAAQQLKDEIDLVAVITDFNEFERNALNGYRLEFKVIFDEGMRKYIQDYYKKGNQVYILTLASQEDVYSEIYPEMNGVLESFQLK</sequence>
<protein>
    <recommendedName>
        <fullName evidence="3">DUF4252 domain-containing protein</fullName>
    </recommendedName>
</protein>
<evidence type="ECO:0000313" key="2">
    <source>
        <dbReference type="Proteomes" id="UP000719267"/>
    </source>
</evidence>
<reference evidence="1 2" key="1">
    <citation type="submission" date="2021-07" db="EMBL/GenBank/DDBJ databases">
        <title>Mesonia aestuariivivens sp. nov., isolated from a tidal flat.</title>
        <authorList>
            <person name="Kim Y.-O."/>
            <person name="Yoon J.-H."/>
        </authorList>
    </citation>
    <scope>NUCLEOTIDE SEQUENCE [LARGE SCALE GENOMIC DNA]</scope>
    <source>
        <strain evidence="1 2">JHPTF-M18</strain>
    </source>
</reference>
<name>A0ABS6W190_9FLAO</name>
<keyword evidence="2" id="KW-1185">Reference proteome</keyword>
<evidence type="ECO:0008006" key="3">
    <source>
        <dbReference type="Google" id="ProtNLM"/>
    </source>
</evidence>
<comment type="caution">
    <text evidence="1">The sequence shown here is derived from an EMBL/GenBank/DDBJ whole genome shotgun (WGS) entry which is preliminary data.</text>
</comment>
<gene>
    <name evidence="1" type="ORF">KW502_03610</name>
</gene>
<dbReference type="RefSeq" id="WP_219039172.1">
    <property type="nucleotide sequence ID" value="NZ_JAHWDF010000003.1"/>
</dbReference>